<keyword evidence="2" id="KW-0808">Transferase</keyword>
<dbReference type="Pfam" id="PF13302">
    <property type="entry name" value="Acetyltransf_3"/>
    <property type="match status" value="1"/>
</dbReference>
<dbReference type="Gene3D" id="3.40.630.30">
    <property type="match status" value="1"/>
</dbReference>
<feature type="domain" description="N-acetyltransferase" evidence="1">
    <location>
        <begin position="53"/>
        <end position="154"/>
    </location>
</feature>
<dbReference type="SUPFAM" id="SSF55729">
    <property type="entry name" value="Acyl-CoA N-acyltransferases (Nat)"/>
    <property type="match status" value="1"/>
</dbReference>
<evidence type="ECO:0000313" key="2">
    <source>
        <dbReference type="EMBL" id="CAA9422756.1"/>
    </source>
</evidence>
<dbReference type="AlphaFoldDB" id="A0A6J4PQN1"/>
<dbReference type="InterPro" id="IPR016181">
    <property type="entry name" value="Acyl_CoA_acyltransferase"/>
</dbReference>
<dbReference type="InterPro" id="IPR051531">
    <property type="entry name" value="N-acetyltransferase"/>
</dbReference>
<accession>A0A6J4PQN1</accession>
<dbReference type="GO" id="GO:0016747">
    <property type="term" value="F:acyltransferase activity, transferring groups other than amino-acyl groups"/>
    <property type="evidence" value="ECO:0007669"/>
    <property type="project" value="InterPro"/>
</dbReference>
<protein>
    <submittedName>
        <fullName evidence="2">Acetyltransferase, GNAT family</fullName>
    </submittedName>
</protein>
<proteinExistence type="predicted"/>
<dbReference type="EMBL" id="CADCUZ010000099">
    <property type="protein sequence ID" value="CAA9422756.1"/>
    <property type="molecule type" value="Genomic_DNA"/>
</dbReference>
<name>A0A6J4PQN1_9ACTN</name>
<organism evidence="2">
    <name type="scientific">uncultured Rubrobacteraceae bacterium</name>
    <dbReference type="NCBI Taxonomy" id="349277"/>
    <lineage>
        <taxon>Bacteria</taxon>
        <taxon>Bacillati</taxon>
        <taxon>Actinomycetota</taxon>
        <taxon>Rubrobacteria</taxon>
        <taxon>Rubrobacterales</taxon>
        <taxon>Rubrobacteraceae</taxon>
        <taxon>environmental samples</taxon>
    </lineage>
</organism>
<sequence length="165" mass="18727">MIGRCAYPGDRTVGVAPVHRDRRGRTVRPRRGYRDHALPNRGQNDALDAIRNETLPRFLRYQERSEGLGFWAAVEKSTGAFLVWFAFHPPEGAGSDEVDLGHRMRRSAWGKGYATEGSRGPIRKGFTQLGMQRVMTEKMAVNAASRRVMENAGLTHTRTFRREWA</sequence>
<reference evidence="2" key="1">
    <citation type="submission" date="2020-02" db="EMBL/GenBank/DDBJ databases">
        <authorList>
            <person name="Meier V. D."/>
        </authorList>
    </citation>
    <scope>NUCLEOTIDE SEQUENCE</scope>
    <source>
        <strain evidence="2">AVDCRST_MAG55</strain>
    </source>
</reference>
<dbReference type="InterPro" id="IPR000182">
    <property type="entry name" value="GNAT_dom"/>
</dbReference>
<dbReference type="PANTHER" id="PTHR43792:SF1">
    <property type="entry name" value="N-ACETYLTRANSFERASE DOMAIN-CONTAINING PROTEIN"/>
    <property type="match status" value="1"/>
</dbReference>
<gene>
    <name evidence="2" type="ORF">AVDCRST_MAG55-2104</name>
</gene>
<dbReference type="PANTHER" id="PTHR43792">
    <property type="entry name" value="GNAT FAMILY, PUTATIVE (AFU_ORTHOLOGUE AFUA_3G00765)-RELATED-RELATED"/>
    <property type="match status" value="1"/>
</dbReference>
<evidence type="ECO:0000259" key="1">
    <source>
        <dbReference type="Pfam" id="PF13302"/>
    </source>
</evidence>